<dbReference type="AlphaFoldDB" id="A0A0F0KYW2"/>
<dbReference type="PATRIC" id="fig|82380.10.peg.742"/>
<evidence type="ECO:0000313" key="1">
    <source>
        <dbReference type="EMBL" id="KJL25295.1"/>
    </source>
</evidence>
<dbReference type="EMBL" id="JYIV01000017">
    <property type="protein sequence ID" value="KJL25295.1"/>
    <property type="molecule type" value="Genomic_DNA"/>
</dbReference>
<dbReference type="RefSeq" id="WP_045262677.1">
    <property type="nucleotide sequence ID" value="NZ_JYIV01000017.1"/>
</dbReference>
<dbReference type="OrthoDB" id="5072515at2"/>
<name>A0A0F0KYW2_9MICO</name>
<proteinExistence type="predicted"/>
<gene>
    <name evidence="1" type="ORF">RN51_00743</name>
</gene>
<protein>
    <submittedName>
        <fullName evidence="1">Uncharacterized protein</fullName>
    </submittedName>
</protein>
<accession>A0A0F0KYW2</accession>
<reference evidence="1 2" key="1">
    <citation type="submission" date="2015-02" db="EMBL/GenBank/DDBJ databases">
        <title>Draft genome sequences of ten Microbacterium spp. with emphasis on heavy metal contaminated environments.</title>
        <authorList>
            <person name="Corretto E."/>
        </authorList>
    </citation>
    <scope>NUCLEOTIDE SEQUENCE [LARGE SCALE GENOMIC DNA]</scope>
    <source>
        <strain evidence="1 2">BEL163</strain>
    </source>
</reference>
<comment type="caution">
    <text evidence="1">The sequence shown here is derived from an EMBL/GenBank/DDBJ whole genome shotgun (WGS) entry which is preliminary data.</text>
</comment>
<evidence type="ECO:0000313" key="2">
    <source>
        <dbReference type="Proteomes" id="UP000033725"/>
    </source>
</evidence>
<dbReference type="Proteomes" id="UP000033725">
    <property type="component" value="Unassembled WGS sequence"/>
</dbReference>
<sequence>MRGRSGQADLTMRIRPTELCRTPPETLDGDQFIAQLGSVGLGSTSYVVGRRDPHAPEWIVLDYATGAHERVWRQTGEHADGVLTYVLVDDDSSKGYVSAA</sequence>
<organism evidence="1 2">
    <name type="scientific">Microbacterium oxydans</name>
    <dbReference type="NCBI Taxonomy" id="82380"/>
    <lineage>
        <taxon>Bacteria</taxon>
        <taxon>Bacillati</taxon>
        <taxon>Actinomycetota</taxon>
        <taxon>Actinomycetes</taxon>
        <taxon>Micrococcales</taxon>
        <taxon>Microbacteriaceae</taxon>
        <taxon>Microbacterium</taxon>
    </lineage>
</organism>